<dbReference type="InterPro" id="IPR005829">
    <property type="entry name" value="Sugar_transporter_CS"/>
</dbReference>
<evidence type="ECO:0000256" key="9">
    <source>
        <dbReference type="SAM" id="Phobius"/>
    </source>
</evidence>
<feature type="transmembrane region" description="Helical" evidence="9">
    <location>
        <begin position="116"/>
        <end position="136"/>
    </location>
</feature>
<feature type="transmembrane region" description="Helical" evidence="9">
    <location>
        <begin position="410"/>
        <end position="430"/>
    </location>
</feature>
<dbReference type="SUPFAM" id="SSF103473">
    <property type="entry name" value="MFS general substrate transporter"/>
    <property type="match status" value="1"/>
</dbReference>
<dbReference type="NCBIfam" id="TIGR00879">
    <property type="entry name" value="SP"/>
    <property type="match status" value="1"/>
</dbReference>
<feature type="transmembrane region" description="Helical" evidence="9">
    <location>
        <begin position="90"/>
        <end position="110"/>
    </location>
</feature>
<feature type="transmembrane region" description="Helical" evidence="9">
    <location>
        <begin position="148"/>
        <end position="167"/>
    </location>
</feature>
<evidence type="ECO:0000313" key="11">
    <source>
        <dbReference type="EMBL" id="KAF2106226.1"/>
    </source>
</evidence>
<dbReference type="OrthoDB" id="6612291at2759"/>
<keyword evidence="4 9" id="KW-0812">Transmembrane</keyword>
<evidence type="ECO:0000256" key="1">
    <source>
        <dbReference type="ARBA" id="ARBA00004141"/>
    </source>
</evidence>
<feature type="transmembrane region" description="Helical" evidence="9">
    <location>
        <begin position="270"/>
        <end position="287"/>
    </location>
</feature>
<dbReference type="PROSITE" id="PS50850">
    <property type="entry name" value="MFS"/>
    <property type="match status" value="1"/>
</dbReference>
<evidence type="ECO:0000256" key="8">
    <source>
        <dbReference type="SAM" id="MobiDB-lite"/>
    </source>
</evidence>
<dbReference type="AlphaFoldDB" id="A0A6A5YGI8"/>
<feature type="transmembrane region" description="Helical" evidence="9">
    <location>
        <begin position="372"/>
        <end position="389"/>
    </location>
</feature>
<comment type="subcellular location">
    <subcellularLocation>
        <location evidence="1">Membrane</location>
        <topology evidence="1">Multi-pass membrane protein</topology>
    </subcellularLocation>
</comment>
<name>A0A6A5YGI8_9PLEO</name>
<evidence type="ECO:0000256" key="4">
    <source>
        <dbReference type="ARBA" id="ARBA00022692"/>
    </source>
</evidence>
<dbReference type="Gene3D" id="1.20.1250.20">
    <property type="entry name" value="MFS general substrate transporter like domains"/>
    <property type="match status" value="1"/>
</dbReference>
<keyword evidence="6 9" id="KW-0472">Membrane</keyword>
<dbReference type="Proteomes" id="UP000799770">
    <property type="component" value="Unassembled WGS sequence"/>
</dbReference>
<feature type="transmembrane region" description="Helical" evidence="9">
    <location>
        <begin position="442"/>
        <end position="461"/>
    </location>
</feature>
<evidence type="ECO:0000256" key="5">
    <source>
        <dbReference type="ARBA" id="ARBA00022989"/>
    </source>
</evidence>
<dbReference type="InterPro" id="IPR020846">
    <property type="entry name" value="MFS_dom"/>
</dbReference>
<dbReference type="InterPro" id="IPR003663">
    <property type="entry name" value="Sugar/inositol_transpt"/>
</dbReference>
<feature type="region of interest" description="Disordered" evidence="8">
    <location>
        <begin position="503"/>
        <end position="536"/>
    </location>
</feature>
<reference evidence="11" key="1">
    <citation type="journal article" date="2020" name="Stud. Mycol.">
        <title>101 Dothideomycetes genomes: a test case for predicting lifestyles and emergence of pathogens.</title>
        <authorList>
            <person name="Haridas S."/>
            <person name="Albert R."/>
            <person name="Binder M."/>
            <person name="Bloem J."/>
            <person name="Labutti K."/>
            <person name="Salamov A."/>
            <person name="Andreopoulos B."/>
            <person name="Baker S."/>
            <person name="Barry K."/>
            <person name="Bills G."/>
            <person name="Bluhm B."/>
            <person name="Cannon C."/>
            <person name="Castanera R."/>
            <person name="Culley D."/>
            <person name="Daum C."/>
            <person name="Ezra D."/>
            <person name="Gonzalez J."/>
            <person name="Henrissat B."/>
            <person name="Kuo A."/>
            <person name="Liang C."/>
            <person name="Lipzen A."/>
            <person name="Lutzoni F."/>
            <person name="Magnuson J."/>
            <person name="Mondo S."/>
            <person name="Nolan M."/>
            <person name="Ohm R."/>
            <person name="Pangilinan J."/>
            <person name="Park H.-J."/>
            <person name="Ramirez L."/>
            <person name="Alfaro M."/>
            <person name="Sun H."/>
            <person name="Tritt A."/>
            <person name="Yoshinaga Y."/>
            <person name="Zwiers L.-H."/>
            <person name="Turgeon B."/>
            <person name="Goodwin S."/>
            <person name="Spatafora J."/>
            <person name="Crous P."/>
            <person name="Grigoriev I."/>
        </authorList>
    </citation>
    <scope>NUCLEOTIDE SEQUENCE</scope>
    <source>
        <strain evidence="11">CBS 627.86</strain>
    </source>
</reference>
<evidence type="ECO:0000313" key="12">
    <source>
        <dbReference type="Proteomes" id="UP000799770"/>
    </source>
</evidence>
<feature type="transmembrane region" description="Helical" evidence="9">
    <location>
        <begin position="341"/>
        <end position="360"/>
    </location>
</feature>
<evidence type="ECO:0000256" key="2">
    <source>
        <dbReference type="ARBA" id="ARBA00010992"/>
    </source>
</evidence>
<sequence length="536" mass="59727">MTGKRNRYATGVSLFAALGSMTYGYGASIIAQTIGQPMWYNDFNLAQEGPGLSHTNVVTGLMNGLFSTGGALGALFTAWTTQAFGRLKNIQIACVVCIIGASMMTGAANIEMFQASRFIMGWGIGMMVCVVPLYQSELATPTHRGRHVGFHGIALATGYALTRFIGFGCYYDSDSSFQWRFPFAVQLIPVLILLVGSVKLPESPRWLLSKGRKEHAWRNLQRLHANPEDPGDSFARKEFYQMTQQFLLEQQRREQMDIRHWWDFFKRRSFLHRVGIGMGAQLINVSTGNLVVNNYQVSLYQRLGVTGGIPILLIAFWNCVGMWGNTTSAFFIMDRYGRKPFYMIGIAGCGICLIFEAALTKYFVESGSSNRVGLGFGVFFIFFYVFFYSSCMDNQQYVICSEVFPMETRGLGVALSLFGQFAGTALFVGVAPTSFAAIGWKFYMVFVSLCTINFFIVWRFYPETKGLSLEEIDELFGDPVAVHLTDANKDQMEELEKQIREFTLPSGNGGVETGAGTPDSQPEKAGVEKLSFAEKR</sequence>
<dbReference type="GO" id="GO:0016020">
    <property type="term" value="C:membrane"/>
    <property type="evidence" value="ECO:0007669"/>
    <property type="project" value="UniProtKB-SubCell"/>
</dbReference>
<dbReference type="PANTHER" id="PTHR48022:SF11">
    <property type="entry name" value="MONOSACCHARIDE TRANSPORTER (HXT8), PUTATIVE (AFU_ORTHOLOGUE AFUA_2G08120)-RELATED"/>
    <property type="match status" value="1"/>
</dbReference>
<feature type="domain" description="Major facilitator superfamily (MFS) profile" evidence="10">
    <location>
        <begin position="12"/>
        <end position="465"/>
    </location>
</feature>
<keyword evidence="5 9" id="KW-1133">Transmembrane helix</keyword>
<evidence type="ECO:0000259" key="10">
    <source>
        <dbReference type="PROSITE" id="PS50850"/>
    </source>
</evidence>
<dbReference type="EMBL" id="ML977365">
    <property type="protein sequence ID" value="KAF2106226.1"/>
    <property type="molecule type" value="Genomic_DNA"/>
</dbReference>
<evidence type="ECO:0000256" key="3">
    <source>
        <dbReference type="ARBA" id="ARBA00022448"/>
    </source>
</evidence>
<keyword evidence="3 7" id="KW-0813">Transport</keyword>
<proteinExistence type="inferred from homology"/>
<accession>A0A6A5YGI8</accession>
<dbReference type="FunFam" id="1.20.1250.20:FF:000134">
    <property type="entry name" value="MFS sugar transporter protein"/>
    <property type="match status" value="1"/>
</dbReference>
<protein>
    <submittedName>
        <fullName evidence="11">General substrate transporter</fullName>
    </submittedName>
</protein>
<gene>
    <name evidence="11" type="ORF">BDV96DRAFT_675597</name>
</gene>
<feature type="compositionally biased region" description="Basic and acidic residues" evidence="8">
    <location>
        <begin position="521"/>
        <end position="536"/>
    </location>
</feature>
<dbReference type="InterPro" id="IPR005828">
    <property type="entry name" value="MFS_sugar_transport-like"/>
</dbReference>
<feature type="transmembrane region" description="Helical" evidence="9">
    <location>
        <begin position="179"/>
        <end position="200"/>
    </location>
</feature>
<dbReference type="PRINTS" id="PR00171">
    <property type="entry name" value="SUGRTRNSPORT"/>
</dbReference>
<comment type="similarity">
    <text evidence="2 7">Belongs to the major facilitator superfamily. Sugar transporter (TC 2.A.1.1) family.</text>
</comment>
<dbReference type="InterPro" id="IPR036259">
    <property type="entry name" value="MFS_trans_sf"/>
</dbReference>
<dbReference type="PANTHER" id="PTHR48022">
    <property type="entry name" value="PLASTIDIC GLUCOSE TRANSPORTER 4"/>
    <property type="match status" value="1"/>
</dbReference>
<feature type="transmembrane region" description="Helical" evidence="9">
    <location>
        <begin position="55"/>
        <end position="78"/>
    </location>
</feature>
<evidence type="ECO:0000256" key="7">
    <source>
        <dbReference type="RuleBase" id="RU003346"/>
    </source>
</evidence>
<dbReference type="PROSITE" id="PS00216">
    <property type="entry name" value="SUGAR_TRANSPORT_1"/>
    <property type="match status" value="1"/>
</dbReference>
<evidence type="ECO:0000256" key="6">
    <source>
        <dbReference type="ARBA" id="ARBA00023136"/>
    </source>
</evidence>
<dbReference type="InterPro" id="IPR050360">
    <property type="entry name" value="MFS_Sugar_Transporters"/>
</dbReference>
<organism evidence="11 12">
    <name type="scientific">Lophiotrema nucula</name>
    <dbReference type="NCBI Taxonomy" id="690887"/>
    <lineage>
        <taxon>Eukaryota</taxon>
        <taxon>Fungi</taxon>
        <taxon>Dikarya</taxon>
        <taxon>Ascomycota</taxon>
        <taxon>Pezizomycotina</taxon>
        <taxon>Dothideomycetes</taxon>
        <taxon>Pleosporomycetidae</taxon>
        <taxon>Pleosporales</taxon>
        <taxon>Lophiotremataceae</taxon>
        <taxon>Lophiotrema</taxon>
    </lineage>
</organism>
<keyword evidence="12" id="KW-1185">Reference proteome</keyword>
<dbReference type="GO" id="GO:0005351">
    <property type="term" value="F:carbohydrate:proton symporter activity"/>
    <property type="evidence" value="ECO:0007669"/>
    <property type="project" value="TreeGrafter"/>
</dbReference>
<dbReference type="Pfam" id="PF00083">
    <property type="entry name" value="Sugar_tr"/>
    <property type="match status" value="1"/>
</dbReference>